<evidence type="ECO:0000313" key="3">
    <source>
        <dbReference type="Proteomes" id="UP000010959"/>
    </source>
</evidence>
<sequence length="44" mass="4739">MLLAGSSLHFSSSVVGVLADDAFETKRHGTKPNNSPRLPVHIHD</sequence>
<reference evidence="2 3" key="1">
    <citation type="journal article" date="2013" name="Mar. Genomics">
        <title>Expression of sulfatases in Rhodopirellula baltica and the diversity of sulfatases in the genus Rhodopirellula.</title>
        <authorList>
            <person name="Wegner C.E."/>
            <person name="Richter-Heitmann T."/>
            <person name="Klindworth A."/>
            <person name="Klockow C."/>
            <person name="Richter M."/>
            <person name="Achstetter T."/>
            <person name="Glockner F.O."/>
            <person name="Harder J."/>
        </authorList>
    </citation>
    <scope>NUCLEOTIDE SEQUENCE [LARGE SCALE GENOMIC DNA]</scope>
    <source>
        <strain evidence="2 3">SWK14</strain>
    </source>
</reference>
<evidence type="ECO:0000313" key="2">
    <source>
        <dbReference type="EMBL" id="ELP32979.1"/>
    </source>
</evidence>
<proteinExistence type="predicted"/>
<gene>
    <name evidence="2" type="ORF">RBSWK_03129</name>
</gene>
<protein>
    <submittedName>
        <fullName evidence="2">Uncharacterized protein</fullName>
    </submittedName>
</protein>
<name>L7CFI9_RHOBT</name>
<accession>L7CFI9</accession>
<feature type="region of interest" description="Disordered" evidence="1">
    <location>
        <begin position="24"/>
        <end position="44"/>
    </location>
</feature>
<dbReference type="Proteomes" id="UP000010959">
    <property type="component" value="Unassembled WGS sequence"/>
</dbReference>
<dbReference type="AlphaFoldDB" id="L7CFI9"/>
<comment type="caution">
    <text evidence="2">The sequence shown here is derived from an EMBL/GenBank/DDBJ whole genome shotgun (WGS) entry which is preliminary data.</text>
</comment>
<organism evidence="2 3">
    <name type="scientific">Rhodopirellula baltica SWK14</name>
    <dbReference type="NCBI Taxonomy" id="993516"/>
    <lineage>
        <taxon>Bacteria</taxon>
        <taxon>Pseudomonadati</taxon>
        <taxon>Planctomycetota</taxon>
        <taxon>Planctomycetia</taxon>
        <taxon>Pirellulales</taxon>
        <taxon>Pirellulaceae</taxon>
        <taxon>Rhodopirellula</taxon>
    </lineage>
</organism>
<dbReference type="EMBL" id="AMWG01000077">
    <property type="protein sequence ID" value="ELP32979.1"/>
    <property type="molecule type" value="Genomic_DNA"/>
</dbReference>
<evidence type="ECO:0000256" key="1">
    <source>
        <dbReference type="SAM" id="MobiDB-lite"/>
    </source>
</evidence>